<evidence type="ECO:0000259" key="4">
    <source>
        <dbReference type="SMART" id="SM01043"/>
    </source>
</evidence>
<dbReference type="Gene3D" id="1.10.10.10">
    <property type="entry name" value="Winged helix-like DNA-binding domain superfamily/Winged helix DNA-binding domain"/>
    <property type="match status" value="1"/>
</dbReference>
<dbReference type="AlphaFoldDB" id="A0A4R4ZT28"/>
<gene>
    <name evidence="5" type="ORF">E1263_06685</name>
</gene>
<evidence type="ECO:0000313" key="5">
    <source>
        <dbReference type="EMBL" id="TDD61570.1"/>
    </source>
</evidence>
<evidence type="ECO:0000256" key="1">
    <source>
        <dbReference type="ARBA" id="ARBA00005820"/>
    </source>
</evidence>
<dbReference type="Gene3D" id="1.25.40.10">
    <property type="entry name" value="Tetratricopeptide repeat domain"/>
    <property type="match status" value="1"/>
</dbReference>
<dbReference type="CDD" id="cd15831">
    <property type="entry name" value="BTAD"/>
    <property type="match status" value="1"/>
</dbReference>
<dbReference type="EMBL" id="SMKX01000013">
    <property type="protein sequence ID" value="TDD61570.1"/>
    <property type="molecule type" value="Genomic_DNA"/>
</dbReference>
<dbReference type="GO" id="GO:0003677">
    <property type="term" value="F:DNA binding"/>
    <property type="evidence" value="ECO:0007669"/>
    <property type="project" value="UniProtKB-KW"/>
</dbReference>
<dbReference type="Proteomes" id="UP000295124">
    <property type="component" value="Unassembled WGS sequence"/>
</dbReference>
<name>A0A4R4ZT28_9ACTN</name>
<dbReference type="OrthoDB" id="9812579at2"/>
<dbReference type="SMART" id="SM00862">
    <property type="entry name" value="Trans_reg_C"/>
    <property type="match status" value="1"/>
</dbReference>
<dbReference type="Pfam" id="PF03704">
    <property type="entry name" value="BTAD"/>
    <property type="match status" value="1"/>
</dbReference>
<dbReference type="SMART" id="SM01043">
    <property type="entry name" value="BTAD"/>
    <property type="match status" value="1"/>
</dbReference>
<dbReference type="InterPro" id="IPR001867">
    <property type="entry name" value="OmpR/PhoB-type_DNA-bd"/>
</dbReference>
<evidence type="ECO:0000313" key="6">
    <source>
        <dbReference type="Proteomes" id="UP000295124"/>
    </source>
</evidence>
<protein>
    <submittedName>
        <fullName evidence="5">AfsR/SARP family transcriptional regulator</fullName>
    </submittedName>
</protein>
<proteinExistence type="inferred from homology"/>
<feature type="domain" description="OmpR/PhoB-type" evidence="3">
    <location>
        <begin position="66"/>
        <end position="141"/>
    </location>
</feature>
<dbReference type="SUPFAM" id="SSF48452">
    <property type="entry name" value="TPR-like"/>
    <property type="match status" value="1"/>
</dbReference>
<dbReference type="InterPro" id="IPR005158">
    <property type="entry name" value="BTAD"/>
</dbReference>
<comment type="similarity">
    <text evidence="1">Belongs to the AfsR/DnrI/RedD regulatory family.</text>
</comment>
<organism evidence="5 6">
    <name type="scientific">Kribbella antibiotica</name>
    <dbReference type="NCBI Taxonomy" id="190195"/>
    <lineage>
        <taxon>Bacteria</taxon>
        <taxon>Bacillati</taxon>
        <taxon>Actinomycetota</taxon>
        <taxon>Actinomycetes</taxon>
        <taxon>Propionibacteriales</taxon>
        <taxon>Kribbellaceae</taxon>
        <taxon>Kribbella</taxon>
    </lineage>
</organism>
<evidence type="ECO:0000259" key="3">
    <source>
        <dbReference type="SMART" id="SM00862"/>
    </source>
</evidence>
<dbReference type="InterPro" id="IPR036388">
    <property type="entry name" value="WH-like_DNA-bd_sf"/>
</dbReference>
<comment type="caution">
    <text evidence="5">The sequence shown here is derived from an EMBL/GenBank/DDBJ whole genome shotgun (WGS) entry which is preliminary data.</text>
</comment>
<dbReference type="InterPro" id="IPR016032">
    <property type="entry name" value="Sig_transdc_resp-reg_C-effctor"/>
</dbReference>
<feature type="domain" description="Bacterial transcriptional activator" evidence="4">
    <location>
        <begin position="146"/>
        <end position="290"/>
    </location>
</feature>
<dbReference type="InterPro" id="IPR058852">
    <property type="entry name" value="HTH_77"/>
</dbReference>
<keyword evidence="2" id="KW-0238">DNA-binding</keyword>
<reference evidence="5 6" key="1">
    <citation type="submission" date="2019-03" db="EMBL/GenBank/DDBJ databases">
        <title>Draft genome sequences of novel Actinobacteria.</title>
        <authorList>
            <person name="Sahin N."/>
            <person name="Ay H."/>
            <person name="Saygin H."/>
        </authorList>
    </citation>
    <scope>NUCLEOTIDE SEQUENCE [LARGE SCALE GENOMIC DNA]</scope>
    <source>
        <strain evidence="5 6">JCM 13523</strain>
    </source>
</reference>
<dbReference type="SUPFAM" id="SSF52540">
    <property type="entry name" value="P-loop containing nucleoside triphosphate hydrolases"/>
    <property type="match status" value="1"/>
</dbReference>
<sequence length="962" mass="103555">MLSYAGTGCCLLISSDSTLAQRWRRSNVGWLSSSPASPPGAGDRRRYGDQVLECRVLGPVRVLVDGTVVEVGGALPRRLIAALALADGKPVSDDRLAQAMWDDQPPAKAAAAMQAYVSRLRSALGTTYRNRLGRTPAGYFLHADEIDVRRCAELIEAARGQLAGDRPEEARIRLTEALELWRGEPYAELPDGLAEAERGRLAELREVALEDLAAARLGTGDAAEAVVQLEQLVREQPLRERRWALLVLGLYRCDRQGDALATLRRVRELLADQLGVDPGSELQELERQVLVQDPRLRLAAPMRVARPVPIRRPLTTFLGRSAELSLLTARMDRHRLVNLVGPAGVGKTRLLVEYLATLGPAADPWAARLADVPDGSGVAAAVADAVGVVVSGDPVVAIVDGIGTASALLVLDNCEHVVAAAAELVDRLTQSCPGLRILATSREPLGVDGEITVPVQPLSPAPAVELLADRVRAVRPGWEPNPSELIAAQRIATALDGLPLAIELAAARARVLGLGEIADRLDDRFAVLGPVPRGSLAWHGTLEAAIGWSVDLLDPPDRELLLKLWAFEGGFTLEAAETIWPGRETAVLESLSALVTRSVVVADTSLEPTRYVLLESIRAYCRTIDPDPAETRLVQARWVRLLASRCVDSIRSTQAGAYLRMMSRELPNLRAGFAHDLTTDADAAVLTAVSLGVYLYRGVHHGEVIRMLRSALDAAPDAPALDRIRALNVLTALTYFSGDLAGTAALVEAVIGLLPQIPVDVLPRDYAEVLYFLALGATLSAPLAVSLQVTGQLIEYSERLRLPTMSAAGLTVRTVGLLRHATDPAEMLDYADALLEQSRGWNKGWANQVVGELYLRHPSLRPDSAERALAALRTGLARFLQHEDYPYALNTLRIGALALVRVGRPLEEAVALLAAVRAHSERLGLKTPGLYIVGEPWVEQEIGPLGSGEPVSWSAMVAMLSG</sequence>
<dbReference type="InterPro" id="IPR027417">
    <property type="entry name" value="P-loop_NTPase"/>
</dbReference>
<dbReference type="GO" id="GO:0006355">
    <property type="term" value="P:regulation of DNA-templated transcription"/>
    <property type="evidence" value="ECO:0007669"/>
    <property type="project" value="InterPro"/>
</dbReference>
<evidence type="ECO:0000256" key="2">
    <source>
        <dbReference type="ARBA" id="ARBA00023125"/>
    </source>
</evidence>
<dbReference type="SUPFAM" id="SSF46894">
    <property type="entry name" value="C-terminal effector domain of the bipartite response regulators"/>
    <property type="match status" value="1"/>
</dbReference>
<dbReference type="PANTHER" id="PTHR47691:SF3">
    <property type="entry name" value="HTH-TYPE TRANSCRIPTIONAL REGULATOR RV0890C-RELATED"/>
    <property type="match status" value="1"/>
</dbReference>
<dbReference type="InterPro" id="IPR011990">
    <property type="entry name" value="TPR-like_helical_dom_sf"/>
</dbReference>
<dbReference type="GO" id="GO:0000160">
    <property type="term" value="P:phosphorelay signal transduction system"/>
    <property type="evidence" value="ECO:0007669"/>
    <property type="project" value="InterPro"/>
</dbReference>
<dbReference type="Pfam" id="PF25872">
    <property type="entry name" value="HTH_77"/>
    <property type="match status" value="1"/>
</dbReference>
<accession>A0A4R4ZT28</accession>
<dbReference type="PANTHER" id="PTHR47691">
    <property type="entry name" value="REGULATOR-RELATED"/>
    <property type="match status" value="1"/>
</dbReference>
<keyword evidence="6" id="KW-1185">Reference proteome</keyword>